<comment type="function">
    <text evidence="1">Heme-binding protein able to scavenge peroxynitrite and to protect free L-tyrosine against peroxynitrite-mediated nitration, by acting as a peroxynitrite isomerase that converts peroxynitrite to nitrate. Therefore, this protein likely plays a role in peroxynitrite sensing and in the detoxification of reactive nitrogen and oxygen species (RNS and ROS, respectively). Is able to bind nitric oxide (NO) in vitro, but may act as a sensor of peroxynitrite levels in vivo.</text>
</comment>
<comment type="cofactor">
    <cofactor evidence="1">
        <name>heme b</name>
        <dbReference type="ChEBI" id="CHEBI:60344"/>
    </cofactor>
    <text evidence="1">Binds 1 heme b group per subunit, that coordinates a highly solvent-exposed Fe(III) atom.</text>
</comment>
<keyword evidence="1" id="KW-0349">Heme</keyword>
<comment type="catalytic activity">
    <reaction evidence="1">
        <text>peroxynitrite = nitrate</text>
        <dbReference type="Rhea" id="RHEA:63116"/>
        <dbReference type="ChEBI" id="CHEBI:17632"/>
        <dbReference type="ChEBI" id="CHEBI:25941"/>
    </reaction>
</comment>
<evidence type="ECO:0000259" key="2">
    <source>
        <dbReference type="Pfam" id="PF08768"/>
    </source>
</evidence>
<comment type="domain">
    <text evidence="1">Forms a 10-stranded antiparallel beta-barrel structure able to accommodate a hydrophobic ligand in its interior. In fact, this fold hosts the heme group, which is located in a wide surface cleft.</text>
</comment>
<dbReference type="SUPFAM" id="SSF50814">
    <property type="entry name" value="Lipocalins"/>
    <property type="match status" value="1"/>
</dbReference>
<dbReference type="InterPro" id="IPR022939">
    <property type="entry name" value="Nb(III)_bact/plant"/>
</dbReference>
<dbReference type="Proteomes" id="UP001164965">
    <property type="component" value="Chromosome"/>
</dbReference>
<dbReference type="CDD" id="cd07828">
    <property type="entry name" value="lipocalin_heme-bd-THAP4-like"/>
    <property type="match status" value="1"/>
</dbReference>
<feature type="binding site" evidence="1">
    <location>
        <position position="178"/>
    </location>
    <ligand>
        <name>heme b</name>
        <dbReference type="ChEBI" id="CHEBI:60344"/>
    </ligand>
</feature>
<proteinExistence type="inferred from homology"/>
<dbReference type="RefSeq" id="WP_265383186.1">
    <property type="nucleotide sequence ID" value="NZ_CP110615.1"/>
</dbReference>
<organism evidence="3 4">
    <name type="scientific">Rhodococcus antarcticus</name>
    <dbReference type="NCBI Taxonomy" id="2987751"/>
    <lineage>
        <taxon>Bacteria</taxon>
        <taxon>Bacillati</taxon>
        <taxon>Actinomycetota</taxon>
        <taxon>Actinomycetes</taxon>
        <taxon>Mycobacteriales</taxon>
        <taxon>Nocardiaceae</taxon>
        <taxon>Rhodococcus</taxon>
    </lineage>
</organism>
<name>A0ABY6P0C0_9NOCA</name>
<feature type="binding site" description="axial binding residue" evidence="1">
    <location>
        <position position="211"/>
    </location>
    <ligand>
        <name>heme b</name>
        <dbReference type="ChEBI" id="CHEBI:60344"/>
    </ligand>
    <ligandPart>
        <name>Fe</name>
        <dbReference type="ChEBI" id="CHEBI:18248"/>
    </ligandPart>
</feature>
<dbReference type="HAMAP" id="MF_01297">
    <property type="entry name" value="nitrobindin"/>
    <property type="match status" value="1"/>
</dbReference>
<evidence type="ECO:0000313" key="3">
    <source>
        <dbReference type="EMBL" id="UZJ25080.1"/>
    </source>
</evidence>
<dbReference type="Pfam" id="PF08768">
    <property type="entry name" value="THAP4_heme-bd"/>
    <property type="match status" value="1"/>
</dbReference>
<dbReference type="InterPro" id="IPR012674">
    <property type="entry name" value="Calycin"/>
</dbReference>
<accession>A0ABY6P0C0</accession>
<feature type="binding site" evidence="1">
    <location>
        <position position="82"/>
    </location>
    <ligand>
        <name>heme b</name>
        <dbReference type="ChEBI" id="CHEBI:60344"/>
    </ligand>
</feature>
<dbReference type="EC" id="5.99.-.-" evidence="1"/>
<protein>
    <recommendedName>
        <fullName evidence="1">Peroxynitrite isomerase</fullName>
        <ecNumber evidence="1">5.99.-.-</ecNumber>
    </recommendedName>
    <alternativeName>
        <fullName evidence="1">Ferric nitrobindin</fullName>
        <shortName evidence="1">Nb(III)</shortName>
    </alternativeName>
</protein>
<dbReference type="EMBL" id="CP110615">
    <property type="protein sequence ID" value="UZJ25080.1"/>
    <property type="molecule type" value="Genomic_DNA"/>
</dbReference>
<dbReference type="PANTHER" id="PTHR15854">
    <property type="entry name" value="THAP4 PROTEIN"/>
    <property type="match status" value="1"/>
</dbReference>
<comment type="pathway">
    <text evidence="1">Nitrogen metabolism.</text>
</comment>
<keyword evidence="1" id="KW-0479">Metal-binding</keyword>
<feature type="short sequence motif" description="GXWXGXG" evidence="1">
    <location>
        <begin position="70"/>
        <end position="76"/>
    </location>
</feature>
<dbReference type="PANTHER" id="PTHR15854:SF4">
    <property type="entry name" value="PEROXYNITRITE ISOMERASE THAP4"/>
    <property type="match status" value="1"/>
</dbReference>
<comment type="similarity">
    <text evidence="1">Belongs to the nitrobindin family.</text>
</comment>
<keyword evidence="4" id="KW-1185">Reference proteome</keyword>
<reference evidence="3" key="1">
    <citation type="submission" date="2022-10" db="EMBL/GenBank/DDBJ databases">
        <title>Rhodococcus sp.75.</title>
        <authorList>
            <person name="Sun M."/>
        </authorList>
    </citation>
    <scope>NUCLEOTIDE SEQUENCE</scope>
    <source>
        <strain evidence="3">75</strain>
    </source>
</reference>
<feature type="domain" description="THAP4-like heme-binding" evidence="2">
    <location>
        <begin position="62"/>
        <end position="218"/>
    </location>
</feature>
<keyword evidence="1" id="KW-0413">Isomerase</keyword>
<evidence type="ECO:0000256" key="1">
    <source>
        <dbReference type="HAMAP-Rule" id="MF_01297"/>
    </source>
</evidence>
<dbReference type="InterPro" id="IPR045165">
    <property type="entry name" value="Nitrobindin"/>
</dbReference>
<sequence length="221" mass="23651">MSSASDPAGPDLPATASGDAALAAADVRAAATRGLNLPQLPGLPVPDDTANLRQGPDLNPALLSLLPLVGVWRGEGEASYPTIATHRFGQQVVVAHDGRGFLTWESRSWILGPDGEYVRPAARESGFWRVNVREDGDDTLELLLTHNTGIVELYYGAPISQSAWELATDVVIRTETAKEVTAATRLYGIVEDGDLAWVEERAMVGQPLQPHLSAKLTRHVG</sequence>
<dbReference type="InterPro" id="IPR014878">
    <property type="entry name" value="THAP4-like_heme-bd"/>
</dbReference>
<evidence type="ECO:0000313" key="4">
    <source>
        <dbReference type="Proteomes" id="UP001164965"/>
    </source>
</evidence>
<dbReference type="Gene3D" id="2.40.128.20">
    <property type="match status" value="1"/>
</dbReference>
<gene>
    <name evidence="3" type="ORF">RHODO2019_00775</name>
</gene>
<keyword evidence="1" id="KW-0408">Iron</keyword>